<keyword evidence="3" id="KW-1185">Reference proteome</keyword>
<evidence type="ECO:0000313" key="2">
    <source>
        <dbReference type="EMBL" id="KAF7368383.1"/>
    </source>
</evidence>
<dbReference type="EMBL" id="JACAZI010000002">
    <property type="protein sequence ID" value="KAF7368383.1"/>
    <property type="molecule type" value="Genomic_DNA"/>
</dbReference>
<sequence>MITAPAPPSPRIPPFRPRQRRADAPPIPRWNPRAAKFHAIRSRLPSPTSHAACARYRLGRKAAVRHRTLTKCLDAVQKHLSQLHTHILHLLESPTLLPSATMASVIHDVECASSLCCALSAAGPSRTIHRSHSSVPTLLHGRLKLTTPPCVPSSTPADFFRWMIM</sequence>
<feature type="compositionally biased region" description="Pro residues" evidence="1">
    <location>
        <begin position="1"/>
        <end position="16"/>
    </location>
</feature>
<feature type="region of interest" description="Disordered" evidence="1">
    <location>
        <begin position="1"/>
        <end position="30"/>
    </location>
</feature>
<comment type="caution">
    <text evidence="2">The sequence shown here is derived from an EMBL/GenBank/DDBJ whole genome shotgun (WGS) entry which is preliminary data.</text>
</comment>
<evidence type="ECO:0000313" key="3">
    <source>
        <dbReference type="Proteomes" id="UP000620124"/>
    </source>
</evidence>
<reference evidence="2" key="1">
    <citation type="submission" date="2020-05" db="EMBL/GenBank/DDBJ databases">
        <title>Mycena genomes resolve the evolution of fungal bioluminescence.</title>
        <authorList>
            <person name="Tsai I.J."/>
        </authorList>
    </citation>
    <scope>NUCLEOTIDE SEQUENCE</scope>
    <source>
        <strain evidence="2">CCC161011</strain>
    </source>
</reference>
<dbReference type="AlphaFoldDB" id="A0A8H7DDR0"/>
<name>A0A8H7DDR0_9AGAR</name>
<gene>
    <name evidence="2" type="ORF">MVEN_00160100</name>
</gene>
<accession>A0A8H7DDR0</accession>
<dbReference type="Proteomes" id="UP000620124">
    <property type="component" value="Unassembled WGS sequence"/>
</dbReference>
<dbReference type="OrthoDB" id="3021787at2759"/>
<protein>
    <submittedName>
        <fullName evidence="2">Uncharacterized protein</fullName>
    </submittedName>
</protein>
<proteinExistence type="predicted"/>
<evidence type="ECO:0000256" key="1">
    <source>
        <dbReference type="SAM" id="MobiDB-lite"/>
    </source>
</evidence>
<organism evidence="2 3">
    <name type="scientific">Mycena venus</name>
    <dbReference type="NCBI Taxonomy" id="2733690"/>
    <lineage>
        <taxon>Eukaryota</taxon>
        <taxon>Fungi</taxon>
        <taxon>Dikarya</taxon>
        <taxon>Basidiomycota</taxon>
        <taxon>Agaricomycotina</taxon>
        <taxon>Agaricomycetes</taxon>
        <taxon>Agaricomycetidae</taxon>
        <taxon>Agaricales</taxon>
        <taxon>Marasmiineae</taxon>
        <taxon>Mycenaceae</taxon>
        <taxon>Mycena</taxon>
    </lineage>
</organism>